<evidence type="ECO:0000256" key="2">
    <source>
        <dbReference type="SAM" id="Phobius"/>
    </source>
</evidence>
<dbReference type="RefSeq" id="WP_132986329.1">
    <property type="nucleotide sequence ID" value="NZ_BMME01000001.1"/>
</dbReference>
<gene>
    <name evidence="3" type="ORF">GCM10011394_16700</name>
</gene>
<sequence>MSTPKPQATPIDPSAPRPPRKPPSAAGRYLFLFLLGLVIGVITVVMLLRALENRKGWQDHYPTAAMQLMSAHTAQLRQKLDANRCAATDVLPHLQALRTFGNDLDPAFADLRDNTRFAGHTGSFRATLDKALTAPPMNCAGLKSTLEDIGGDCKACHTDFRG</sequence>
<keyword evidence="2" id="KW-0812">Transmembrane</keyword>
<organism evidence="3 4">
    <name type="scientific">Luteimonas terricola</name>
    <dbReference type="NCBI Taxonomy" id="645597"/>
    <lineage>
        <taxon>Bacteria</taxon>
        <taxon>Pseudomonadati</taxon>
        <taxon>Pseudomonadota</taxon>
        <taxon>Gammaproteobacteria</taxon>
        <taxon>Lysobacterales</taxon>
        <taxon>Lysobacteraceae</taxon>
        <taxon>Luteimonas</taxon>
    </lineage>
</organism>
<evidence type="ECO:0000313" key="4">
    <source>
        <dbReference type="Proteomes" id="UP000599009"/>
    </source>
</evidence>
<dbReference type="InterPro" id="IPR010980">
    <property type="entry name" value="Cyt_c/b562"/>
</dbReference>
<dbReference type="EMBL" id="BMME01000001">
    <property type="protein sequence ID" value="GGK08037.1"/>
    <property type="molecule type" value="Genomic_DNA"/>
</dbReference>
<dbReference type="SUPFAM" id="SSF47175">
    <property type="entry name" value="Cytochromes"/>
    <property type="match status" value="1"/>
</dbReference>
<evidence type="ECO:0008006" key="5">
    <source>
        <dbReference type="Google" id="ProtNLM"/>
    </source>
</evidence>
<dbReference type="PROSITE" id="PS51009">
    <property type="entry name" value="CYTCII"/>
    <property type="match status" value="1"/>
</dbReference>
<keyword evidence="2" id="KW-1133">Transmembrane helix</keyword>
<evidence type="ECO:0000313" key="3">
    <source>
        <dbReference type="EMBL" id="GGK08037.1"/>
    </source>
</evidence>
<proteinExistence type="predicted"/>
<comment type="caution">
    <text evidence="3">The sequence shown here is derived from an EMBL/GenBank/DDBJ whole genome shotgun (WGS) entry which is preliminary data.</text>
</comment>
<name>A0ABQ2EEG1_9GAMM</name>
<feature type="region of interest" description="Disordered" evidence="1">
    <location>
        <begin position="1"/>
        <end position="22"/>
    </location>
</feature>
<accession>A0ABQ2EEG1</accession>
<evidence type="ECO:0000256" key="1">
    <source>
        <dbReference type="SAM" id="MobiDB-lite"/>
    </source>
</evidence>
<keyword evidence="2" id="KW-0472">Membrane</keyword>
<dbReference type="Gene3D" id="1.20.120.10">
    <property type="entry name" value="Cytochrome c/b562"/>
    <property type="match status" value="1"/>
</dbReference>
<dbReference type="InterPro" id="IPR002321">
    <property type="entry name" value="Cyt_c_II"/>
</dbReference>
<protein>
    <recommendedName>
        <fullName evidence="5">Cytochrome c</fullName>
    </recommendedName>
</protein>
<reference evidence="4" key="1">
    <citation type="journal article" date="2019" name="Int. J. Syst. Evol. Microbiol.">
        <title>The Global Catalogue of Microorganisms (GCM) 10K type strain sequencing project: providing services to taxonomists for standard genome sequencing and annotation.</title>
        <authorList>
            <consortium name="The Broad Institute Genomics Platform"/>
            <consortium name="The Broad Institute Genome Sequencing Center for Infectious Disease"/>
            <person name="Wu L."/>
            <person name="Ma J."/>
        </authorList>
    </citation>
    <scope>NUCLEOTIDE SEQUENCE [LARGE SCALE GENOMIC DNA]</scope>
    <source>
        <strain evidence="4">CGMCC 1.8985</strain>
    </source>
</reference>
<feature type="transmembrane region" description="Helical" evidence="2">
    <location>
        <begin position="29"/>
        <end position="48"/>
    </location>
</feature>
<keyword evidence="4" id="KW-1185">Reference proteome</keyword>
<dbReference type="Proteomes" id="UP000599009">
    <property type="component" value="Unassembled WGS sequence"/>
</dbReference>